<evidence type="ECO:0000256" key="4">
    <source>
        <dbReference type="ARBA" id="ARBA00023235"/>
    </source>
</evidence>
<dbReference type="Gene3D" id="3.10.50.40">
    <property type="match status" value="1"/>
</dbReference>
<comment type="caution">
    <text evidence="9">The sequence shown here is derived from an EMBL/GenBank/DDBJ whole genome shotgun (WGS) entry which is preliminary data.</text>
</comment>
<name>A0A1Q9C9U4_SYMMI</name>
<feature type="region of interest" description="Disordered" evidence="6">
    <location>
        <begin position="1007"/>
        <end position="1034"/>
    </location>
</feature>
<feature type="compositionally biased region" description="Basic and acidic residues" evidence="6">
    <location>
        <begin position="1293"/>
        <end position="1303"/>
    </location>
</feature>
<dbReference type="OMA" id="CEMKRIA"/>
<evidence type="ECO:0000256" key="3">
    <source>
        <dbReference type="ARBA" id="ARBA00023110"/>
    </source>
</evidence>
<dbReference type="Gene3D" id="3.60.40.10">
    <property type="entry name" value="PPM-type phosphatase domain"/>
    <property type="match status" value="1"/>
</dbReference>
<sequence>MSAAHAGHRGMEPTEWGPSPLGVPWPAVFTTLAIVVPLLFWGCTKLLLWFIKFVTREIIKEASVQLMQPLKDLDEKISSFTNRFEPLEDSSKQVLQMLQDFDMALAGFTSRFEPLEDVKKQLLQPLQNLDEAITALATRFDPLDNLHASVMSALTAGNKGGDTQSSVDGLTKVLDKLTTAQTIQEMSASKIHDMAASVSALESKLPAKAKELWDELQPTLEKWAKEAFPDGAASTGGASSSELMVVIQDNHKGAMGRIDSVNANVVAKIEAVLGFSRDAHALLVRLKNKSEELSKETGNVKSAVLAAVKDMVPMVRHGRDLAKTASEYGEKTLHALGNSTEQEIHHMLEEAERNIRYISGQEEDVLTHTRKVESMCTGLIDQVSDVATQVERQGEVIAGRLRTLQELQGTMDRMMGQIANLTASRAMPAPPTAPPTFVGVESMDDHDVIEVLDSQTMNEDDDSVEAELKPSLSYAALARCMGQAWVPGQLLVDPMCGSLAPVEVATGSEFGKLLFCLCGDISEAGMATSGWNRSLLPQSRTREGGGAWKTYTSKQVLGSRGAASLIGMFSSPESGDKEKEVYEADLKEAAARRFSGMMWPAEGIPPPDFVVSVDSIGPSFRADLSVYVLRPDEYLKEVRVLGPRRATAEEARKDGCDLKRLAFRIVEKRFSLQEIWRRCYFLESKQWSVQELAGEDILETSESLVPEFIAAQQSKKETFESTAEWFQANNKRRDYEENFAPVGPSWAAVQAQTPVPRQPGIWYMHERQNSEGKHVPFLFFNAFTGKYYRNRSTEVTYVPAKSRWIQTGIPHSSEEHPMKMAHGSVCLPTSSGRKDDMAVILPELSRTASLLKQPLPFMDKPAALFLLVDGLRQSNLAAEWCARRLHTHLLPRLSACHSEPEDSELVALVKEALEHLDHALLESPARYAGCCLALALLLGRRLIICSMGGCRAVVCSPPAPPEEPVAKKGVATRSTWSCRAVEGGLPGHTKLEVTASQRRRRAEAYGPLDFEGRPGDELQAASASQEMLAKEPSDRDRAVRRALRAAHPYAALGLSLAEAVAAGAGKKAVEAFETLLGPGKGDLKTESARSRVKAAGEAIDRMLAQDIFGAQQLAELFYIMDEEGGIVSQQRAAALLALAPGCGEAVANGAVQVRYQAVLSGLAAFCPQDASRGEEIVAYVGVEVASALGLRDLKRPRRLVGLEFSAEIVRIEPGSSCCMLLLTDGANDLTAAQISEAVAEHQGRPKAVATQLAAACQKQGSSKEGSESPSLGILTAFFSLKAPEEAPQPAENEDTKKRKAPEKEVAVVVGPQPGGGMPNRIRVAHILMKWESLTAHDSNARRAARKGRTQADAEKELLKLLQVLNAMPHGTPAEGKKLSAKFAELCKAHSDCNSANSGHMADLGWIVPGQSDKDFEAAAFDLPVGAISDIVISQRGAHLIHRLA</sequence>
<evidence type="ECO:0000259" key="8">
    <source>
        <dbReference type="PROSITE" id="PS50198"/>
    </source>
</evidence>
<evidence type="ECO:0000256" key="7">
    <source>
        <dbReference type="SAM" id="Phobius"/>
    </source>
</evidence>
<proteinExistence type="predicted"/>
<dbReference type="GO" id="GO:0005634">
    <property type="term" value="C:nucleus"/>
    <property type="evidence" value="ECO:0007669"/>
    <property type="project" value="TreeGrafter"/>
</dbReference>
<dbReference type="GO" id="GO:0003755">
    <property type="term" value="F:peptidyl-prolyl cis-trans isomerase activity"/>
    <property type="evidence" value="ECO:0007669"/>
    <property type="project" value="UniProtKB-KW"/>
</dbReference>
<dbReference type="EMBL" id="LSRX01001456">
    <property type="protein sequence ID" value="OLP79696.1"/>
    <property type="molecule type" value="Genomic_DNA"/>
</dbReference>
<evidence type="ECO:0000313" key="9">
    <source>
        <dbReference type="EMBL" id="OLP79696.1"/>
    </source>
</evidence>
<protein>
    <recommendedName>
        <fullName evidence="2">peptidylprolyl isomerase</fullName>
        <ecNumber evidence="2">5.2.1.8</ecNumber>
    </recommendedName>
</protein>
<dbReference type="InterPro" id="IPR036457">
    <property type="entry name" value="PPM-type-like_dom_sf"/>
</dbReference>
<feature type="domain" description="PpiC" evidence="8">
    <location>
        <begin position="1318"/>
        <end position="1444"/>
    </location>
</feature>
<evidence type="ECO:0000256" key="6">
    <source>
        <dbReference type="SAM" id="MobiDB-lite"/>
    </source>
</evidence>
<dbReference type="GO" id="GO:0005829">
    <property type="term" value="C:cytosol"/>
    <property type="evidence" value="ECO:0007669"/>
    <property type="project" value="TreeGrafter"/>
</dbReference>
<keyword evidence="7" id="KW-0472">Membrane</keyword>
<dbReference type="SUPFAM" id="SSF81606">
    <property type="entry name" value="PP2C-like"/>
    <property type="match status" value="1"/>
</dbReference>
<evidence type="ECO:0000256" key="5">
    <source>
        <dbReference type="PROSITE-ProRule" id="PRU00278"/>
    </source>
</evidence>
<feature type="region of interest" description="Disordered" evidence="6">
    <location>
        <begin position="1283"/>
        <end position="1303"/>
    </location>
</feature>
<dbReference type="PROSITE" id="PS50198">
    <property type="entry name" value="PPIC_PPIASE_2"/>
    <property type="match status" value="1"/>
</dbReference>
<organism evidence="9 10">
    <name type="scientific">Symbiodinium microadriaticum</name>
    <name type="common">Dinoflagellate</name>
    <name type="synonym">Zooxanthella microadriatica</name>
    <dbReference type="NCBI Taxonomy" id="2951"/>
    <lineage>
        <taxon>Eukaryota</taxon>
        <taxon>Sar</taxon>
        <taxon>Alveolata</taxon>
        <taxon>Dinophyceae</taxon>
        <taxon>Suessiales</taxon>
        <taxon>Symbiodiniaceae</taxon>
        <taxon>Symbiodinium</taxon>
    </lineage>
</organism>
<dbReference type="PANTHER" id="PTHR10657">
    <property type="entry name" value="PEPTIDYL-PROLYL CIS-TRANS ISOMERASE"/>
    <property type="match status" value="1"/>
</dbReference>
<dbReference type="Pfam" id="PF00639">
    <property type="entry name" value="Rotamase"/>
    <property type="match status" value="1"/>
</dbReference>
<dbReference type="InterPro" id="IPR051370">
    <property type="entry name" value="PPIase_Pin1"/>
</dbReference>
<comment type="catalytic activity">
    <reaction evidence="1">
        <text>[protein]-peptidylproline (omega=180) = [protein]-peptidylproline (omega=0)</text>
        <dbReference type="Rhea" id="RHEA:16237"/>
        <dbReference type="Rhea" id="RHEA-COMP:10747"/>
        <dbReference type="Rhea" id="RHEA-COMP:10748"/>
        <dbReference type="ChEBI" id="CHEBI:83833"/>
        <dbReference type="ChEBI" id="CHEBI:83834"/>
        <dbReference type="EC" id="5.2.1.8"/>
    </reaction>
</comment>
<evidence type="ECO:0000256" key="1">
    <source>
        <dbReference type="ARBA" id="ARBA00000971"/>
    </source>
</evidence>
<dbReference type="InterPro" id="IPR046357">
    <property type="entry name" value="PPIase_dom_sf"/>
</dbReference>
<keyword evidence="3 5" id="KW-0697">Rotamase</keyword>
<dbReference type="EC" id="5.2.1.8" evidence="2"/>
<feature type="transmembrane region" description="Helical" evidence="7">
    <location>
        <begin position="27"/>
        <end position="51"/>
    </location>
</feature>
<reference evidence="9 10" key="1">
    <citation type="submission" date="2016-02" db="EMBL/GenBank/DDBJ databases">
        <title>Genome analysis of coral dinoflagellate symbionts highlights evolutionary adaptations to a symbiotic lifestyle.</title>
        <authorList>
            <person name="Aranda M."/>
            <person name="Li Y."/>
            <person name="Liew Y.J."/>
            <person name="Baumgarten S."/>
            <person name="Simakov O."/>
            <person name="Wilson M."/>
            <person name="Piel J."/>
            <person name="Ashoor H."/>
            <person name="Bougouffa S."/>
            <person name="Bajic V.B."/>
            <person name="Ryu T."/>
            <person name="Ravasi T."/>
            <person name="Bayer T."/>
            <person name="Micklem G."/>
            <person name="Kim H."/>
            <person name="Bhak J."/>
            <person name="Lajeunesse T.C."/>
            <person name="Voolstra C.R."/>
        </authorList>
    </citation>
    <scope>NUCLEOTIDE SEQUENCE [LARGE SCALE GENOMIC DNA]</scope>
    <source>
        <strain evidence="9 10">CCMP2467</strain>
    </source>
</reference>
<accession>A0A1Q9C9U4</accession>
<dbReference type="OrthoDB" id="431975at2759"/>
<keyword evidence="4 5" id="KW-0413">Isomerase</keyword>
<keyword evidence="7" id="KW-0812">Transmembrane</keyword>
<dbReference type="PANTHER" id="PTHR10657:SF4">
    <property type="entry name" value="PEPTIDYL-PROLYL CIS-TRANS ISOMERASE-RELATED"/>
    <property type="match status" value="1"/>
</dbReference>
<keyword evidence="10" id="KW-1185">Reference proteome</keyword>
<dbReference type="SUPFAM" id="SSF54534">
    <property type="entry name" value="FKBP-like"/>
    <property type="match status" value="1"/>
</dbReference>
<gene>
    <name evidence="9" type="primary">ESS1</name>
    <name evidence="9" type="ORF">AK812_SmicGene39984</name>
</gene>
<evidence type="ECO:0000313" key="10">
    <source>
        <dbReference type="Proteomes" id="UP000186817"/>
    </source>
</evidence>
<dbReference type="Proteomes" id="UP000186817">
    <property type="component" value="Unassembled WGS sequence"/>
</dbReference>
<keyword evidence="7" id="KW-1133">Transmembrane helix</keyword>
<dbReference type="InterPro" id="IPR000297">
    <property type="entry name" value="PPIase_PpiC"/>
</dbReference>
<evidence type="ECO:0000256" key="2">
    <source>
        <dbReference type="ARBA" id="ARBA00013194"/>
    </source>
</evidence>